<keyword evidence="3" id="KW-1133">Transmembrane helix</keyword>
<dbReference type="PANTHER" id="PTHR12265">
    <property type="entry name" value="TRANSMEMBRANE PROTEIN 53"/>
    <property type="match status" value="1"/>
</dbReference>
<reference evidence="7" key="1">
    <citation type="submission" date="2014-05" db="EMBL/GenBank/DDBJ databases">
        <authorList>
            <person name="Chronopoulou M."/>
        </authorList>
    </citation>
    <scope>NUCLEOTIDE SEQUENCE</scope>
    <source>
        <tissue evidence="7">Whole organism</tissue>
    </source>
</reference>
<dbReference type="InterPro" id="IPR008547">
    <property type="entry name" value="DUF829_TMEM53"/>
</dbReference>
<evidence type="ECO:0000256" key="2">
    <source>
        <dbReference type="ARBA" id="ARBA00022692"/>
    </source>
</evidence>
<accession>A0A0K2TY77</accession>
<sequence length="373" mass="44390">LHTEPFIGKKIYNFKIKMNHRILLTLRRQCSVSLSRNLSTCMIHSEKSASTNPKEKSSFNVFSPRKIVHEQEEFLRDDEKEHFFRDFDYKLRTIKPDEVMNKKFRLEDTKLQPLILIFGWAGANHKNIEKYAKIYHEAGCSTLSYIIPSRFIFLETIRVPHLSERLLQELKKHNLHERPIYMHNFSDTGILVYQGMDHVIKQKGFPPLNIKGHIFDSCPAPIPKGTISQVFLFMGIYWICCGRDGYSLWQRIIACKIFLMERGFINIWRRLQGKEVNISLINRTWSGDFCRDELIKSNCPELFIYSLSDVYLPYRYLEEKVLKSRREAGREIYVQKWKKSPHVEHLKHHKKDYTNAVQNFMYESYFSKIQSHK</sequence>
<proteinExistence type="predicted"/>
<keyword evidence="2" id="KW-0812">Transmembrane</keyword>
<comment type="subcellular location">
    <subcellularLocation>
        <location evidence="6">Endomembrane system</location>
        <topology evidence="6">Single-pass membrane protein</topology>
    </subcellularLocation>
    <subcellularLocation>
        <location evidence="1">Nucleus membrane</location>
    </subcellularLocation>
</comment>
<dbReference type="GO" id="GO:0031965">
    <property type="term" value="C:nuclear membrane"/>
    <property type="evidence" value="ECO:0007669"/>
    <property type="project" value="UniProtKB-SubCell"/>
</dbReference>
<evidence type="ECO:0000256" key="1">
    <source>
        <dbReference type="ARBA" id="ARBA00004126"/>
    </source>
</evidence>
<dbReference type="AlphaFoldDB" id="A0A0K2TY77"/>
<evidence type="ECO:0000256" key="5">
    <source>
        <dbReference type="ARBA" id="ARBA00023242"/>
    </source>
</evidence>
<dbReference type="EMBL" id="HACA01013306">
    <property type="protein sequence ID" value="CDW30667.1"/>
    <property type="molecule type" value="Transcribed_RNA"/>
</dbReference>
<protein>
    <submittedName>
        <fullName evidence="7">CG8245 CG8245PAlike [Tribolium castaneum]</fullName>
    </submittedName>
</protein>
<evidence type="ECO:0000313" key="7">
    <source>
        <dbReference type="EMBL" id="CDW30667.1"/>
    </source>
</evidence>
<evidence type="ECO:0000256" key="3">
    <source>
        <dbReference type="ARBA" id="ARBA00022989"/>
    </source>
</evidence>
<evidence type="ECO:0000256" key="6">
    <source>
        <dbReference type="ARBA" id="ARBA00037847"/>
    </source>
</evidence>
<dbReference type="OrthoDB" id="77878at2759"/>
<keyword evidence="4" id="KW-0472">Membrane</keyword>
<name>A0A0K2TY77_LEPSM</name>
<evidence type="ECO:0000256" key="4">
    <source>
        <dbReference type="ARBA" id="ARBA00023136"/>
    </source>
</evidence>
<organism evidence="7">
    <name type="scientific">Lepeophtheirus salmonis</name>
    <name type="common">Salmon louse</name>
    <name type="synonym">Caligus salmonis</name>
    <dbReference type="NCBI Taxonomy" id="72036"/>
    <lineage>
        <taxon>Eukaryota</taxon>
        <taxon>Metazoa</taxon>
        <taxon>Ecdysozoa</taxon>
        <taxon>Arthropoda</taxon>
        <taxon>Crustacea</taxon>
        <taxon>Multicrustacea</taxon>
        <taxon>Hexanauplia</taxon>
        <taxon>Copepoda</taxon>
        <taxon>Siphonostomatoida</taxon>
        <taxon>Caligidae</taxon>
        <taxon>Lepeophtheirus</taxon>
    </lineage>
</organism>
<keyword evidence="5" id="KW-0539">Nucleus</keyword>
<dbReference type="PANTHER" id="PTHR12265:SF30">
    <property type="entry name" value="TRANSMEMBRANE PROTEIN 53"/>
    <property type="match status" value="1"/>
</dbReference>
<feature type="non-terminal residue" evidence="7">
    <location>
        <position position="1"/>
    </location>
</feature>
<dbReference type="Pfam" id="PF05705">
    <property type="entry name" value="DUF829"/>
    <property type="match status" value="1"/>
</dbReference>